<dbReference type="PROSITE" id="PS50995">
    <property type="entry name" value="HTH_MARR_2"/>
    <property type="match status" value="1"/>
</dbReference>
<evidence type="ECO:0000313" key="3">
    <source>
        <dbReference type="Proteomes" id="UP001519295"/>
    </source>
</evidence>
<evidence type="ECO:0000313" key="2">
    <source>
        <dbReference type="EMBL" id="MBP2366170.1"/>
    </source>
</evidence>
<comment type="caution">
    <text evidence="2">The sequence shown here is derived from an EMBL/GenBank/DDBJ whole genome shotgun (WGS) entry which is preliminary data.</text>
</comment>
<dbReference type="InterPro" id="IPR000835">
    <property type="entry name" value="HTH_MarR-typ"/>
</dbReference>
<dbReference type="PANTHER" id="PTHR33164">
    <property type="entry name" value="TRANSCRIPTIONAL REGULATOR, MARR FAMILY"/>
    <property type="match status" value="1"/>
</dbReference>
<dbReference type="InterPro" id="IPR036388">
    <property type="entry name" value="WH-like_DNA-bd_sf"/>
</dbReference>
<dbReference type="RefSeq" id="WP_210026179.1">
    <property type="nucleotide sequence ID" value="NZ_JAGINU010000001.1"/>
</dbReference>
<keyword evidence="2" id="KW-0238">DNA-binding</keyword>
<dbReference type="InterPro" id="IPR039422">
    <property type="entry name" value="MarR/SlyA-like"/>
</dbReference>
<dbReference type="Proteomes" id="UP001519295">
    <property type="component" value="Unassembled WGS sequence"/>
</dbReference>
<dbReference type="EMBL" id="JAGINU010000001">
    <property type="protein sequence ID" value="MBP2366170.1"/>
    <property type="molecule type" value="Genomic_DNA"/>
</dbReference>
<reference evidence="2 3" key="1">
    <citation type="submission" date="2021-03" db="EMBL/GenBank/DDBJ databases">
        <title>Sequencing the genomes of 1000 actinobacteria strains.</title>
        <authorList>
            <person name="Klenk H.-P."/>
        </authorList>
    </citation>
    <scope>NUCLEOTIDE SEQUENCE [LARGE SCALE GENOMIC DNA]</scope>
    <source>
        <strain evidence="2 3">DSM 45256</strain>
    </source>
</reference>
<sequence>MSNSSRPGHALPLLLLRVFQELVDELHDELAGVGHGDARPMHGFVLQAVGPDGTTAVELARALGVTKQAAGRTIAVLEEQDYLVRAVDPADSRRKVVRLSPRGHDLLARSADILDRLRNQRAEAVGADRIAALEDTLSDLGSGAGPRWDAPAWFGRRDGGPA</sequence>
<accession>A0ABS4VQH4</accession>
<dbReference type="SUPFAM" id="SSF46785">
    <property type="entry name" value="Winged helix' DNA-binding domain"/>
    <property type="match status" value="1"/>
</dbReference>
<dbReference type="GO" id="GO:0003677">
    <property type="term" value="F:DNA binding"/>
    <property type="evidence" value="ECO:0007669"/>
    <property type="project" value="UniProtKB-KW"/>
</dbReference>
<dbReference type="InterPro" id="IPR036390">
    <property type="entry name" value="WH_DNA-bd_sf"/>
</dbReference>
<dbReference type="SMART" id="SM00347">
    <property type="entry name" value="HTH_MARR"/>
    <property type="match status" value="1"/>
</dbReference>
<proteinExistence type="predicted"/>
<gene>
    <name evidence="2" type="ORF">JOF36_001866</name>
</gene>
<dbReference type="Gene3D" id="1.10.10.10">
    <property type="entry name" value="Winged helix-like DNA-binding domain superfamily/Winged helix DNA-binding domain"/>
    <property type="match status" value="1"/>
</dbReference>
<keyword evidence="3" id="KW-1185">Reference proteome</keyword>
<dbReference type="Pfam" id="PF12802">
    <property type="entry name" value="MarR_2"/>
    <property type="match status" value="1"/>
</dbReference>
<dbReference type="PANTHER" id="PTHR33164:SF43">
    <property type="entry name" value="HTH-TYPE TRANSCRIPTIONAL REPRESSOR YETL"/>
    <property type="match status" value="1"/>
</dbReference>
<name>A0ABS4VQH4_9PSEU</name>
<evidence type="ECO:0000259" key="1">
    <source>
        <dbReference type="PROSITE" id="PS50995"/>
    </source>
</evidence>
<organism evidence="2 3">
    <name type="scientific">Pseudonocardia parietis</name>
    <dbReference type="NCBI Taxonomy" id="570936"/>
    <lineage>
        <taxon>Bacteria</taxon>
        <taxon>Bacillati</taxon>
        <taxon>Actinomycetota</taxon>
        <taxon>Actinomycetes</taxon>
        <taxon>Pseudonocardiales</taxon>
        <taxon>Pseudonocardiaceae</taxon>
        <taxon>Pseudonocardia</taxon>
    </lineage>
</organism>
<feature type="domain" description="HTH marR-type" evidence="1">
    <location>
        <begin position="8"/>
        <end position="142"/>
    </location>
</feature>
<protein>
    <submittedName>
        <fullName evidence="2">DNA-binding MarR family transcriptional regulator</fullName>
    </submittedName>
</protein>